<dbReference type="EMBL" id="JADCKQ010000003">
    <property type="protein sequence ID" value="MBI1493096.1"/>
    <property type="molecule type" value="Genomic_DNA"/>
</dbReference>
<evidence type="ECO:0000259" key="1">
    <source>
        <dbReference type="Pfam" id="PF20056"/>
    </source>
</evidence>
<protein>
    <recommendedName>
        <fullName evidence="1">DUF6455 domain-containing protein</fullName>
    </recommendedName>
</protein>
<sequence length="84" mass="9431">MFEKYDRHAELSGKMAGKLGVDLTEKYLEGKISAQSLRGTVMQCMRCKKPGTCEKMLAGLEDAELVKAPDYCENRVMLEALRKS</sequence>
<proteinExistence type="predicted"/>
<dbReference type="RefSeq" id="WP_228847950.1">
    <property type="nucleotide sequence ID" value="NZ_JADCKQ010000003.1"/>
</dbReference>
<dbReference type="Pfam" id="PF20056">
    <property type="entry name" value="DUF6455"/>
    <property type="match status" value="1"/>
</dbReference>
<keyword evidence="3" id="KW-1185">Reference proteome</keyword>
<feature type="domain" description="DUF6455" evidence="1">
    <location>
        <begin position="2"/>
        <end position="83"/>
    </location>
</feature>
<organism evidence="2 3">
    <name type="scientific">Halocynthiibacter styelae</name>
    <dbReference type="NCBI Taxonomy" id="2761955"/>
    <lineage>
        <taxon>Bacteria</taxon>
        <taxon>Pseudomonadati</taxon>
        <taxon>Pseudomonadota</taxon>
        <taxon>Alphaproteobacteria</taxon>
        <taxon>Rhodobacterales</taxon>
        <taxon>Paracoccaceae</taxon>
        <taxon>Halocynthiibacter</taxon>
    </lineage>
</organism>
<evidence type="ECO:0000313" key="3">
    <source>
        <dbReference type="Proteomes" id="UP000640583"/>
    </source>
</evidence>
<comment type="caution">
    <text evidence="2">The sequence shown here is derived from an EMBL/GenBank/DDBJ whole genome shotgun (WGS) entry which is preliminary data.</text>
</comment>
<dbReference type="InterPro" id="IPR045601">
    <property type="entry name" value="DUF6455"/>
</dbReference>
<evidence type="ECO:0000313" key="2">
    <source>
        <dbReference type="EMBL" id="MBI1493096.1"/>
    </source>
</evidence>
<gene>
    <name evidence="2" type="ORF">H1D41_05540</name>
</gene>
<dbReference type="Proteomes" id="UP000640583">
    <property type="component" value="Unassembled WGS sequence"/>
</dbReference>
<dbReference type="AlphaFoldDB" id="A0A8J7IM60"/>
<accession>A0A8J7IM60</accession>
<reference evidence="2" key="1">
    <citation type="submission" date="2020-10" db="EMBL/GenBank/DDBJ databases">
        <title>Paenihalocynthiibacter styelae gen. nov., sp. nov., isolated from stalked sea squirt Styela clava.</title>
        <authorList>
            <person name="Kim Y.-O."/>
            <person name="Yoon J.-H."/>
        </authorList>
    </citation>
    <scope>NUCLEOTIDE SEQUENCE</scope>
    <source>
        <strain evidence="2">MYP1-1</strain>
    </source>
</reference>
<name>A0A8J7IM60_9RHOB</name>